<dbReference type="InterPro" id="IPR016181">
    <property type="entry name" value="Acyl_CoA_acyltransferase"/>
</dbReference>
<comment type="caution">
    <text evidence="2">The sequence shown here is derived from an EMBL/GenBank/DDBJ whole genome shotgun (WGS) entry which is preliminary data.</text>
</comment>
<dbReference type="Pfam" id="PF13508">
    <property type="entry name" value="Acetyltransf_7"/>
    <property type="match status" value="1"/>
</dbReference>
<accession>A0A2I9D8Y6</accession>
<dbReference type="Proteomes" id="UP000236569">
    <property type="component" value="Unassembled WGS sequence"/>
</dbReference>
<proteinExistence type="predicted"/>
<dbReference type="EMBL" id="BFAG01000012">
    <property type="protein sequence ID" value="GBF07040.1"/>
    <property type="molecule type" value="Genomic_DNA"/>
</dbReference>
<dbReference type="OrthoDB" id="5319888at2"/>
<dbReference type="RefSeq" id="WP_103130383.1">
    <property type="nucleotide sequence ID" value="NZ_BFAG01000012.1"/>
</dbReference>
<sequence>MTPHIRPEQPADAPAIAEVTRLAFTDGGGVRENEMIGEIRASGWFLPDLSLVAEVQGQVVGHVIVAPAELRGDPEHPERPRRVLLLGPLSVLPEFQRRGIGSALMRSVLARLCGRPEPMVVLWGHEEYYPRFGFRRAAEFGLRPDTPAAMVYPLRDDLSPYAGLEMPA</sequence>
<feature type="domain" description="N-acetyltransferase" evidence="1">
    <location>
        <begin position="3"/>
        <end position="155"/>
    </location>
</feature>
<name>A0A2I9D8Y6_9DEIO</name>
<dbReference type="InterPro" id="IPR050276">
    <property type="entry name" value="MshD_Acetyltransferase"/>
</dbReference>
<dbReference type="Gene3D" id="3.40.630.30">
    <property type="match status" value="1"/>
</dbReference>
<dbReference type="CDD" id="cd04301">
    <property type="entry name" value="NAT_SF"/>
    <property type="match status" value="1"/>
</dbReference>
<dbReference type="PANTHER" id="PTHR43617">
    <property type="entry name" value="L-AMINO ACID N-ACETYLTRANSFERASE"/>
    <property type="match status" value="1"/>
</dbReference>
<reference evidence="3" key="1">
    <citation type="submission" date="2018-01" db="EMBL/GenBank/DDBJ databases">
        <title>Draft Genome Sequence of the Radioresistant Bacterium Deinococcus aerius TR0125, Isolated from the Higher Atmosphere above Japan.</title>
        <authorList>
            <person name="Satoh K."/>
            <person name="Arai H."/>
            <person name="Sanzen T."/>
            <person name="Kawaguchi Y."/>
            <person name="Hayashi H."/>
            <person name="Yokobori S."/>
            <person name="Yamagishi A."/>
            <person name="Oono Y."/>
            <person name="Narumi I."/>
        </authorList>
    </citation>
    <scope>NUCLEOTIDE SEQUENCE [LARGE SCALE GENOMIC DNA]</scope>
    <source>
        <strain evidence="3">TR0125</strain>
    </source>
</reference>
<protein>
    <recommendedName>
        <fullName evidence="1">N-acetyltransferase domain-containing protein</fullName>
    </recommendedName>
</protein>
<evidence type="ECO:0000259" key="1">
    <source>
        <dbReference type="PROSITE" id="PS51186"/>
    </source>
</evidence>
<dbReference type="InterPro" id="IPR000182">
    <property type="entry name" value="GNAT_dom"/>
</dbReference>
<evidence type="ECO:0000313" key="3">
    <source>
        <dbReference type="Proteomes" id="UP000236569"/>
    </source>
</evidence>
<dbReference type="AlphaFoldDB" id="A0A2I9D8Y6"/>
<organism evidence="2 3">
    <name type="scientific">Deinococcus aerius</name>
    <dbReference type="NCBI Taxonomy" id="200253"/>
    <lineage>
        <taxon>Bacteria</taxon>
        <taxon>Thermotogati</taxon>
        <taxon>Deinococcota</taxon>
        <taxon>Deinococci</taxon>
        <taxon>Deinococcales</taxon>
        <taxon>Deinococcaceae</taxon>
        <taxon>Deinococcus</taxon>
    </lineage>
</organism>
<keyword evidence="3" id="KW-1185">Reference proteome</keyword>
<evidence type="ECO:0000313" key="2">
    <source>
        <dbReference type="EMBL" id="GBF07040.1"/>
    </source>
</evidence>
<dbReference type="SUPFAM" id="SSF55729">
    <property type="entry name" value="Acyl-CoA N-acyltransferases (Nat)"/>
    <property type="match status" value="1"/>
</dbReference>
<dbReference type="GO" id="GO:0016747">
    <property type="term" value="F:acyltransferase activity, transferring groups other than amino-acyl groups"/>
    <property type="evidence" value="ECO:0007669"/>
    <property type="project" value="InterPro"/>
</dbReference>
<dbReference type="PANTHER" id="PTHR43617:SF2">
    <property type="entry name" value="UPF0039 PROTEIN SLL0451"/>
    <property type="match status" value="1"/>
</dbReference>
<dbReference type="PROSITE" id="PS51186">
    <property type="entry name" value="GNAT"/>
    <property type="match status" value="1"/>
</dbReference>
<gene>
    <name evidence="2" type="ORF">DAERI_120033</name>
</gene>